<dbReference type="SUPFAM" id="SSF55031">
    <property type="entry name" value="Bacterial exopeptidase dimerisation domain"/>
    <property type="match status" value="1"/>
</dbReference>
<gene>
    <name evidence="4" type="ORF">D5H75_10065</name>
</gene>
<dbReference type="EMBL" id="QZEY01000003">
    <property type="protein sequence ID" value="RJL33180.1"/>
    <property type="molecule type" value="Genomic_DNA"/>
</dbReference>
<feature type="binding site" evidence="2">
    <location>
        <position position="103"/>
    </location>
    <ligand>
        <name>Mn(2+)</name>
        <dbReference type="ChEBI" id="CHEBI:29035"/>
        <label>2</label>
    </ligand>
</feature>
<dbReference type="SUPFAM" id="SSF53187">
    <property type="entry name" value="Zn-dependent exopeptidases"/>
    <property type="match status" value="1"/>
</dbReference>
<dbReference type="InterPro" id="IPR011650">
    <property type="entry name" value="Peptidase_M20_dimer"/>
</dbReference>
<dbReference type="GO" id="GO:0050118">
    <property type="term" value="F:N-acetyldiaminopimelate deacetylase activity"/>
    <property type="evidence" value="ECO:0007669"/>
    <property type="project" value="UniProtKB-ARBA"/>
</dbReference>
<feature type="binding site" evidence="2">
    <location>
        <position position="137"/>
    </location>
    <ligand>
        <name>Mn(2+)</name>
        <dbReference type="ChEBI" id="CHEBI:29035"/>
        <label>2</label>
    </ligand>
</feature>
<keyword evidence="2" id="KW-0464">Manganese</keyword>
<sequence length="395" mass="42008">MSVLTDAQAMHDDLVRLRRDLHREPEVGLKLPRTQEKVLNALAGLPLEITTGTALSSVTGVLRGGRPGPTVLLRADMDGLPVTETTGVDYASQTGTTMHACGHDLHTAALVGAAHLLGARREEIAGNVVLMFQPGEEGYHGARYMIEEGVLDASGERAVAAYGIHVTSAVLPRGWWTTRRGPMMAAADVLRVTVKGAGGHASAPHRAKDPIPVACEMVTALQTLVTRKFDVFDPVVVTVGQFHAGTRDNVIPDDAAFEATIRSFSEWAHARVKDEVVRLVRGVAEAHGLGVEVDYADGYPVTVNHDAETDFTAKVIEETSENFLWAPYPITGAEDFSYVLNAVPGTFALLSACPPELDPGTAAYNHSPEAVFDDAVLPDAAAVLANLALSRLAAS</sequence>
<reference evidence="4 5" key="1">
    <citation type="submission" date="2018-09" db="EMBL/GenBank/DDBJ databases">
        <title>YIM 75507 draft genome.</title>
        <authorList>
            <person name="Tang S."/>
            <person name="Feng Y."/>
        </authorList>
    </citation>
    <scope>NUCLEOTIDE SEQUENCE [LARGE SCALE GENOMIC DNA]</scope>
    <source>
        <strain evidence="4 5">YIM 75507</strain>
    </source>
</reference>
<evidence type="ECO:0000313" key="5">
    <source>
        <dbReference type="Proteomes" id="UP000265768"/>
    </source>
</evidence>
<feature type="binding site" evidence="2">
    <location>
        <position position="101"/>
    </location>
    <ligand>
        <name>Mn(2+)</name>
        <dbReference type="ChEBI" id="CHEBI:29035"/>
        <label>2</label>
    </ligand>
</feature>
<name>A0A3A4AT20_9ACTN</name>
<dbReference type="GO" id="GO:0019877">
    <property type="term" value="P:diaminopimelate biosynthetic process"/>
    <property type="evidence" value="ECO:0007669"/>
    <property type="project" value="UniProtKB-ARBA"/>
</dbReference>
<evidence type="ECO:0000259" key="3">
    <source>
        <dbReference type="Pfam" id="PF07687"/>
    </source>
</evidence>
<protein>
    <submittedName>
        <fullName evidence="4">Amidohydrolase</fullName>
    </submittedName>
</protein>
<dbReference type="OrthoDB" id="9777385at2"/>
<proteinExistence type="predicted"/>
<evidence type="ECO:0000313" key="4">
    <source>
        <dbReference type="EMBL" id="RJL33180.1"/>
    </source>
</evidence>
<dbReference type="InterPro" id="IPR017439">
    <property type="entry name" value="Amidohydrolase"/>
</dbReference>
<dbReference type="PANTHER" id="PTHR11014:SF63">
    <property type="entry name" value="METALLOPEPTIDASE, PUTATIVE (AFU_ORTHOLOGUE AFUA_6G09600)-RELATED"/>
    <property type="match status" value="1"/>
</dbReference>
<feature type="binding site" evidence="2">
    <location>
        <position position="165"/>
    </location>
    <ligand>
        <name>Mn(2+)</name>
        <dbReference type="ChEBI" id="CHEBI:29035"/>
        <label>2</label>
    </ligand>
</feature>
<dbReference type="Gene3D" id="3.30.70.360">
    <property type="match status" value="1"/>
</dbReference>
<dbReference type="Pfam" id="PF01546">
    <property type="entry name" value="Peptidase_M20"/>
    <property type="match status" value="1"/>
</dbReference>
<feature type="domain" description="Peptidase M20 dimerisation" evidence="3">
    <location>
        <begin position="191"/>
        <end position="283"/>
    </location>
</feature>
<accession>A0A3A4AT20</accession>
<dbReference type="Pfam" id="PF07687">
    <property type="entry name" value="M20_dimer"/>
    <property type="match status" value="1"/>
</dbReference>
<feature type="binding site" evidence="2">
    <location>
        <position position="366"/>
    </location>
    <ligand>
        <name>Mn(2+)</name>
        <dbReference type="ChEBI" id="CHEBI:29035"/>
        <label>2</label>
    </ligand>
</feature>
<dbReference type="CDD" id="cd03886">
    <property type="entry name" value="M20_Acy1"/>
    <property type="match status" value="1"/>
</dbReference>
<dbReference type="AlphaFoldDB" id="A0A3A4AT20"/>
<dbReference type="NCBIfam" id="TIGR01891">
    <property type="entry name" value="amidohydrolases"/>
    <property type="match status" value="1"/>
</dbReference>
<dbReference type="PANTHER" id="PTHR11014">
    <property type="entry name" value="PEPTIDASE M20 FAMILY MEMBER"/>
    <property type="match status" value="1"/>
</dbReference>
<dbReference type="Gene3D" id="3.40.630.10">
    <property type="entry name" value="Zn peptidases"/>
    <property type="match status" value="1"/>
</dbReference>
<evidence type="ECO:0000256" key="2">
    <source>
        <dbReference type="PIRSR" id="PIRSR005962-1"/>
    </source>
</evidence>
<comment type="caution">
    <text evidence="4">The sequence shown here is derived from an EMBL/GenBank/DDBJ whole genome shotgun (WGS) entry which is preliminary data.</text>
</comment>
<comment type="cofactor">
    <cofactor evidence="2">
        <name>Mn(2+)</name>
        <dbReference type="ChEBI" id="CHEBI:29035"/>
    </cofactor>
    <text evidence="2">The Mn(2+) ion enhances activity.</text>
</comment>
<keyword evidence="2" id="KW-0479">Metal-binding</keyword>
<dbReference type="GO" id="GO:0046872">
    <property type="term" value="F:metal ion binding"/>
    <property type="evidence" value="ECO:0007669"/>
    <property type="project" value="UniProtKB-KW"/>
</dbReference>
<keyword evidence="1 4" id="KW-0378">Hydrolase</keyword>
<dbReference type="InterPro" id="IPR036264">
    <property type="entry name" value="Bact_exopeptidase_dim_dom"/>
</dbReference>
<evidence type="ECO:0000256" key="1">
    <source>
        <dbReference type="ARBA" id="ARBA00022801"/>
    </source>
</evidence>
<dbReference type="PIRSF" id="PIRSF005962">
    <property type="entry name" value="Pept_M20D_amidohydro"/>
    <property type="match status" value="1"/>
</dbReference>
<organism evidence="4 5">
    <name type="scientific">Bailinhaonella thermotolerans</name>
    <dbReference type="NCBI Taxonomy" id="1070861"/>
    <lineage>
        <taxon>Bacteria</taxon>
        <taxon>Bacillati</taxon>
        <taxon>Actinomycetota</taxon>
        <taxon>Actinomycetes</taxon>
        <taxon>Streptosporangiales</taxon>
        <taxon>Streptosporangiaceae</taxon>
        <taxon>Bailinhaonella</taxon>
    </lineage>
</organism>
<dbReference type="RefSeq" id="WP_119926140.1">
    <property type="nucleotide sequence ID" value="NZ_QZEY01000003.1"/>
</dbReference>
<dbReference type="FunFam" id="3.30.70.360:FF:000001">
    <property type="entry name" value="N-acetyldiaminopimelate deacetylase"/>
    <property type="match status" value="1"/>
</dbReference>
<dbReference type="Proteomes" id="UP000265768">
    <property type="component" value="Unassembled WGS sequence"/>
</dbReference>
<keyword evidence="5" id="KW-1185">Reference proteome</keyword>
<dbReference type="InterPro" id="IPR002933">
    <property type="entry name" value="Peptidase_M20"/>
</dbReference>